<dbReference type="RefSeq" id="WP_251779524.1">
    <property type="nucleotide sequence ID" value="NZ_JAMKFE010000009.1"/>
</dbReference>
<dbReference type="InterPro" id="IPR015939">
    <property type="entry name" value="Fum_Rdtase/Succ_DH_flav-like_C"/>
</dbReference>
<evidence type="ECO:0000313" key="16">
    <source>
        <dbReference type="Proteomes" id="UP001165541"/>
    </source>
</evidence>
<evidence type="ECO:0000256" key="10">
    <source>
        <dbReference type="NCBIfam" id="TIGR00551"/>
    </source>
</evidence>
<accession>A0ABT0YRW6</accession>
<dbReference type="Proteomes" id="UP001165541">
    <property type="component" value="Unassembled WGS sequence"/>
</dbReference>
<dbReference type="NCBIfam" id="TIGR00551">
    <property type="entry name" value="nadB"/>
    <property type="match status" value="1"/>
</dbReference>
<dbReference type="InterPro" id="IPR005288">
    <property type="entry name" value="NadB"/>
</dbReference>
<comment type="function">
    <text evidence="11">Catalyzes the oxidation of L-aspartate to iminoaspartate.</text>
</comment>
<protein>
    <recommendedName>
        <fullName evidence="4 10">L-aspartate oxidase</fullName>
        <ecNumber evidence="4 10">1.4.3.16</ecNumber>
    </recommendedName>
</protein>
<dbReference type="PIRSF" id="PIRSF000171">
    <property type="entry name" value="SDHA_APRA_LASPO"/>
    <property type="match status" value="1"/>
</dbReference>
<dbReference type="Pfam" id="PF00890">
    <property type="entry name" value="FAD_binding_2"/>
    <property type="match status" value="1"/>
</dbReference>
<comment type="similarity">
    <text evidence="3 11">Belongs to the FAD-dependent oxidoreductase 2 family. NadB subfamily.</text>
</comment>
<feature type="coiled-coil region" evidence="12">
    <location>
        <begin position="447"/>
        <end position="474"/>
    </location>
</feature>
<dbReference type="SUPFAM" id="SSF56425">
    <property type="entry name" value="Succinate dehydrogenase/fumarate reductase flavoprotein, catalytic domain"/>
    <property type="match status" value="1"/>
</dbReference>
<dbReference type="GO" id="GO:0008734">
    <property type="term" value="F:L-aspartate oxidase activity"/>
    <property type="evidence" value="ECO:0007669"/>
    <property type="project" value="UniProtKB-EC"/>
</dbReference>
<evidence type="ECO:0000256" key="11">
    <source>
        <dbReference type="RuleBase" id="RU362049"/>
    </source>
</evidence>
<keyword evidence="8 11" id="KW-0560">Oxidoreductase</keyword>
<evidence type="ECO:0000256" key="12">
    <source>
        <dbReference type="SAM" id="Coils"/>
    </source>
</evidence>
<evidence type="ECO:0000256" key="6">
    <source>
        <dbReference type="ARBA" id="ARBA00022642"/>
    </source>
</evidence>
<dbReference type="EC" id="1.4.3.16" evidence="4 10"/>
<evidence type="ECO:0000256" key="8">
    <source>
        <dbReference type="ARBA" id="ARBA00023002"/>
    </source>
</evidence>
<evidence type="ECO:0000256" key="1">
    <source>
        <dbReference type="ARBA" id="ARBA00001974"/>
    </source>
</evidence>
<evidence type="ECO:0000256" key="5">
    <source>
        <dbReference type="ARBA" id="ARBA00022630"/>
    </source>
</evidence>
<evidence type="ECO:0000256" key="7">
    <source>
        <dbReference type="ARBA" id="ARBA00022827"/>
    </source>
</evidence>
<reference evidence="15" key="1">
    <citation type="submission" date="2022-05" db="EMBL/GenBank/DDBJ databases">
        <title>Schlegelella sp. nov., isolated from mangrove soil.</title>
        <authorList>
            <person name="Liu Y."/>
            <person name="Ge X."/>
            <person name="Liu W."/>
        </authorList>
    </citation>
    <scope>NUCLEOTIDE SEQUENCE</scope>
    <source>
        <strain evidence="15">S2-27</strain>
    </source>
</reference>
<keyword evidence="12" id="KW-0175">Coiled coil</keyword>
<keyword evidence="5 11" id="KW-0285">Flavoprotein</keyword>
<comment type="pathway">
    <text evidence="2 11">Cofactor biosynthesis; NAD(+) biosynthesis; iminoaspartate from L-aspartate (oxidase route): step 1/1.</text>
</comment>
<evidence type="ECO:0000256" key="9">
    <source>
        <dbReference type="ARBA" id="ARBA00048305"/>
    </source>
</evidence>
<dbReference type="InterPro" id="IPR036188">
    <property type="entry name" value="FAD/NAD-bd_sf"/>
</dbReference>
<dbReference type="PANTHER" id="PTHR42716:SF2">
    <property type="entry name" value="L-ASPARTATE OXIDASE, CHLOROPLASTIC"/>
    <property type="match status" value="1"/>
</dbReference>
<comment type="subcellular location">
    <subcellularLocation>
        <location evidence="11">Cytoplasm</location>
    </subcellularLocation>
</comment>
<evidence type="ECO:0000259" key="13">
    <source>
        <dbReference type="Pfam" id="PF00890"/>
    </source>
</evidence>
<keyword evidence="16" id="KW-1185">Reference proteome</keyword>
<evidence type="ECO:0000259" key="14">
    <source>
        <dbReference type="Pfam" id="PF02910"/>
    </source>
</evidence>
<keyword evidence="6 11" id="KW-0662">Pyridine nucleotide biosynthesis</keyword>
<dbReference type="InterPro" id="IPR037099">
    <property type="entry name" value="Fum_R/Succ_DH_flav-like_C_sf"/>
</dbReference>
<evidence type="ECO:0000256" key="2">
    <source>
        <dbReference type="ARBA" id="ARBA00004950"/>
    </source>
</evidence>
<dbReference type="NCBIfam" id="NF006567">
    <property type="entry name" value="PRK09077.1"/>
    <property type="match status" value="1"/>
</dbReference>
<comment type="catalytic activity">
    <reaction evidence="9">
        <text>L-aspartate + O2 = iminosuccinate + H2O2</text>
        <dbReference type="Rhea" id="RHEA:25876"/>
        <dbReference type="ChEBI" id="CHEBI:15379"/>
        <dbReference type="ChEBI" id="CHEBI:16240"/>
        <dbReference type="ChEBI" id="CHEBI:29991"/>
        <dbReference type="ChEBI" id="CHEBI:77875"/>
        <dbReference type="EC" id="1.4.3.16"/>
    </reaction>
    <physiologicalReaction direction="left-to-right" evidence="9">
        <dbReference type="Rhea" id="RHEA:25877"/>
    </physiologicalReaction>
</comment>
<dbReference type="SUPFAM" id="SSF51905">
    <property type="entry name" value="FAD/NAD(P)-binding domain"/>
    <property type="match status" value="1"/>
</dbReference>
<dbReference type="InterPro" id="IPR003953">
    <property type="entry name" value="FAD-dep_OxRdtase_2_FAD-bd"/>
</dbReference>
<comment type="caution">
    <text evidence="15">The sequence shown here is derived from an EMBL/GenBank/DDBJ whole genome shotgun (WGS) entry which is preliminary data.</text>
</comment>
<comment type="cofactor">
    <cofactor evidence="1 11">
        <name>FAD</name>
        <dbReference type="ChEBI" id="CHEBI:57692"/>
    </cofactor>
</comment>
<dbReference type="InterPro" id="IPR027477">
    <property type="entry name" value="Succ_DH/fumarate_Rdtase_cat_sf"/>
</dbReference>
<feature type="domain" description="FAD-dependent oxidoreductase 2 FAD-binding" evidence="13">
    <location>
        <begin position="9"/>
        <end position="388"/>
    </location>
</feature>
<feature type="domain" description="Fumarate reductase/succinate dehydrogenase flavoprotein-like C-terminal" evidence="14">
    <location>
        <begin position="435"/>
        <end position="516"/>
    </location>
</feature>
<dbReference type="Gene3D" id="3.90.700.10">
    <property type="entry name" value="Succinate dehydrogenase/fumarate reductase flavoprotein, catalytic domain"/>
    <property type="match status" value="1"/>
</dbReference>
<evidence type="ECO:0000313" key="15">
    <source>
        <dbReference type="EMBL" id="MCM5681064.1"/>
    </source>
</evidence>
<name>A0ABT0YRW6_9BURK</name>
<dbReference type="Gene3D" id="1.20.58.100">
    <property type="entry name" value="Fumarate reductase/succinate dehydrogenase flavoprotein-like, C-terminal domain"/>
    <property type="match status" value="1"/>
</dbReference>
<dbReference type="PRINTS" id="PR00368">
    <property type="entry name" value="FADPNR"/>
</dbReference>
<dbReference type="Gene3D" id="3.50.50.60">
    <property type="entry name" value="FAD/NAD(P)-binding domain"/>
    <property type="match status" value="1"/>
</dbReference>
<gene>
    <name evidence="15" type="primary">nadB</name>
    <name evidence="15" type="ORF">M8A51_16180</name>
</gene>
<dbReference type="Pfam" id="PF02910">
    <property type="entry name" value="Succ_DH_flav_C"/>
    <property type="match status" value="1"/>
</dbReference>
<dbReference type="SUPFAM" id="SSF46977">
    <property type="entry name" value="Succinate dehydrogenase/fumarate reductase flavoprotein C-terminal domain"/>
    <property type="match status" value="1"/>
</dbReference>
<keyword evidence="7 11" id="KW-0274">FAD</keyword>
<organism evidence="15 16">
    <name type="scientific">Caldimonas mangrovi</name>
    <dbReference type="NCBI Taxonomy" id="2944811"/>
    <lineage>
        <taxon>Bacteria</taxon>
        <taxon>Pseudomonadati</taxon>
        <taxon>Pseudomonadota</taxon>
        <taxon>Betaproteobacteria</taxon>
        <taxon>Burkholderiales</taxon>
        <taxon>Sphaerotilaceae</taxon>
        <taxon>Caldimonas</taxon>
    </lineage>
</organism>
<dbReference type="PANTHER" id="PTHR42716">
    <property type="entry name" value="L-ASPARTATE OXIDASE"/>
    <property type="match status" value="1"/>
</dbReference>
<evidence type="ECO:0000256" key="4">
    <source>
        <dbReference type="ARBA" id="ARBA00012173"/>
    </source>
</evidence>
<proteinExistence type="inferred from homology"/>
<sequence length="545" mass="59323">MQATAQAPVVIVGAGLAGLTVALHLADHQPVIVLAKRNLEEAATAWAQGGIVGVLGSDDSVDSHVRDTQDAGAGLVDEQAARFIAEHSAHAVAWLVQRGVPFSADPSGPLGLHLTREGGHAVRRIAHAADATGKAIHDVLLGQVKAHPNVDLRERWMAVDLITSRHLKRDEPARCYGVYALDIDRGRVETLPAAAVVLATGGVGKVYRYTSNPETATGDGIAMAWRAGCRVGNMEFVQFHPTCLYHPQERSFLITEALRGEGAQLKLPDGTRFMPAHDARGELAPRDIVARAIDFEMKKHGLDHVWLDATHLGAEFLKEHFPTIHARCLKLGIDITRQPIPVVPAAHYTCGGIVTDLQGRADLPGLYAVGEASYTGLHGANRLASNSLLECVVLGRTVAAHICGHDGEAAMALPAWDESQVEDADEQVVISHNWDELRLLMWNYVGIVRTTRRLERALHRIKLLRSEIDDYYANFRVSRDLLELRNLVDCAELIVRSALVRHESRGLHYSRDFPQTLPASFPTILVRPAGRRGGNGAPVPNFLGM</sequence>
<evidence type="ECO:0000256" key="3">
    <source>
        <dbReference type="ARBA" id="ARBA00008562"/>
    </source>
</evidence>
<dbReference type="EMBL" id="JAMKFE010000009">
    <property type="protein sequence ID" value="MCM5681064.1"/>
    <property type="molecule type" value="Genomic_DNA"/>
</dbReference>